<evidence type="ECO:0000313" key="3">
    <source>
        <dbReference type="Proteomes" id="UP000887013"/>
    </source>
</evidence>
<keyword evidence="3" id="KW-1185">Reference proteome</keyword>
<comment type="caution">
    <text evidence="2">The sequence shown here is derived from an EMBL/GenBank/DDBJ whole genome shotgun (WGS) entry which is preliminary data.</text>
</comment>
<reference evidence="2" key="1">
    <citation type="submission" date="2020-08" db="EMBL/GenBank/DDBJ databases">
        <title>Multicomponent nature underlies the extraordinary mechanical properties of spider dragline silk.</title>
        <authorList>
            <person name="Kono N."/>
            <person name="Nakamura H."/>
            <person name="Mori M."/>
            <person name="Yoshida Y."/>
            <person name="Ohtoshi R."/>
            <person name="Malay A.D."/>
            <person name="Moran D.A.P."/>
            <person name="Tomita M."/>
            <person name="Numata K."/>
            <person name="Arakawa K."/>
        </authorList>
    </citation>
    <scope>NUCLEOTIDE SEQUENCE</scope>
</reference>
<dbReference type="AlphaFoldDB" id="A0A8X6MX89"/>
<protein>
    <submittedName>
        <fullName evidence="2">Uncharacterized protein</fullName>
    </submittedName>
</protein>
<feature type="compositionally biased region" description="Basic and acidic residues" evidence="1">
    <location>
        <begin position="57"/>
        <end position="69"/>
    </location>
</feature>
<feature type="compositionally biased region" description="Polar residues" evidence="1">
    <location>
        <begin position="93"/>
        <end position="103"/>
    </location>
</feature>
<dbReference type="EMBL" id="BMAW01003207">
    <property type="protein sequence ID" value="GFS82355.1"/>
    <property type="molecule type" value="Genomic_DNA"/>
</dbReference>
<name>A0A8X6MX89_NEPPI</name>
<sequence length="109" mass="11914">MAVLPSRRTQVHDLGGGYKEVNLQDHWWSGGNGSVSQISGGWAQERVPPPPFPSGQDHSRKEFSEERFRTGFPQRPREPVSPGGRPLPLGMVSRSSQKCSPGTPQGLLP</sequence>
<dbReference type="Proteomes" id="UP000887013">
    <property type="component" value="Unassembled WGS sequence"/>
</dbReference>
<accession>A0A8X6MX89</accession>
<evidence type="ECO:0000256" key="1">
    <source>
        <dbReference type="SAM" id="MobiDB-lite"/>
    </source>
</evidence>
<feature type="region of interest" description="Disordered" evidence="1">
    <location>
        <begin position="30"/>
        <end position="109"/>
    </location>
</feature>
<gene>
    <name evidence="2" type="ORF">NPIL_133421</name>
</gene>
<proteinExistence type="predicted"/>
<evidence type="ECO:0000313" key="2">
    <source>
        <dbReference type="EMBL" id="GFS82355.1"/>
    </source>
</evidence>
<organism evidence="2 3">
    <name type="scientific">Nephila pilipes</name>
    <name type="common">Giant wood spider</name>
    <name type="synonym">Nephila maculata</name>
    <dbReference type="NCBI Taxonomy" id="299642"/>
    <lineage>
        <taxon>Eukaryota</taxon>
        <taxon>Metazoa</taxon>
        <taxon>Ecdysozoa</taxon>
        <taxon>Arthropoda</taxon>
        <taxon>Chelicerata</taxon>
        <taxon>Arachnida</taxon>
        <taxon>Araneae</taxon>
        <taxon>Araneomorphae</taxon>
        <taxon>Entelegynae</taxon>
        <taxon>Araneoidea</taxon>
        <taxon>Nephilidae</taxon>
        <taxon>Nephila</taxon>
    </lineage>
</organism>